<evidence type="ECO:0000259" key="4">
    <source>
        <dbReference type="PROSITE" id="PS50102"/>
    </source>
</evidence>
<evidence type="ECO:0000313" key="5">
    <source>
        <dbReference type="EMBL" id="ODV98303.1"/>
    </source>
</evidence>
<dbReference type="Proteomes" id="UP000094236">
    <property type="component" value="Unassembled WGS sequence"/>
</dbReference>
<dbReference type="PROSITE" id="PS50102">
    <property type="entry name" value="RRM"/>
    <property type="match status" value="2"/>
</dbReference>
<feature type="compositionally biased region" description="Acidic residues" evidence="3">
    <location>
        <begin position="283"/>
        <end position="295"/>
    </location>
</feature>
<dbReference type="AlphaFoldDB" id="A0A1E4U2R8"/>
<dbReference type="SMART" id="SM00360">
    <property type="entry name" value="RRM"/>
    <property type="match status" value="2"/>
</dbReference>
<dbReference type="Pfam" id="PF00076">
    <property type="entry name" value="RRM_1"/>
    <property type="match status" value="2"/>
</dbReference>
<feature type="region of interest" description="Disordered" evidence="3">
    <location>
        <begin position="275"/>
        <end position="295"/>
    </location>
</feature>
<sequence length="295" mass="33210">MSAEEQVQAQDSTIVEEKVYIGNVDYGTTEEELRELLTGYDIEQVELPKRTIRKRGKPSQVSLGYAFVTFKTKEEAAKVIKEFDNKVFKDREIYTRQALPPTEKKPKAKKPKSKTKKAPKKDDTADNATTTSSAATTDNSASEENGEIKPKSIKGSAKKSKPKKDKKPKQEKVPLEEGVPSKTTVFITNLDVEVTPKELREEFQELNPQWVSIPKKTIPFHIIKKLRKEKVPIKTRGRGIGFVRFGSEEDQKAAVAKMDKKEIHGKPITVAIAIDSNIPKETEENENENGNENEV</sequence>
<evidence type="ECO:0000256" key="2">
    <source>
        <dbReference type="PROSITE-ProRule" id="PRU00176"/>
    </source>
</evidence>
<feature type="domain" description="RRM" evidence="4">
    <location>
        <begin position="183"/>
        <end position="275"/>
    </location>
</feature>
<keyword evidence="1 2" id="KW-0694">RNA-binding</keyword>
<feature type="compositionally biased region" description="Basic residues" evidence="3">
    <location>
        <begin position="106"/>
        <end position="119"/>
    </location>
</feature>
<dbReference type="CDD" id="cd00590">
    <property type="entry name" value="RRM_SF"/>
    <property type="match status" value="1"/>
</dbReference>
<organism evidence="5 6">
    <name type="scientific">Pachysolen tannophilus NRRL Y-2460</name>
    <dbReference type="NCBI Taxonomy" id="669874"/>
    <lineage>
        <taxon>Eukaryota</taxon>
        <taxon>Fungi</taxon>
        <taxon>Dikarya</taxon>
        <taxon>Ascomycota</taxon>
        <taxon>Saccharomycotina</taxon>
        <taxon>Pichiomycetes</taxon>
        <taxon>Pachysolenaceae</taxon>
        <taxon>Pachysolen</taxon>
    </lineage>
</organism>
<dbReference type="InterPro" id="IPR000504">
    <property type="entry name" value="RRM_dom"/>
</dbReference>
<feature type="region of interest" description="Disordered" evidence="3">
    <location>
        <begin position="91"/>
        <end position="179"/>
    </location>
</feature>
<dbReference type="OrthoDB" id="439808at2759"/>
<evidence type="ECO:0000313" key="6">
    <source>
        <dbReference type="Proteomes" id="UP000094236"/>
    </source>
</evidence>
<dbReference type="GO" id="GO:0005737">
    <property type="term" value="C:cytoplasm"/>
    <property type="evidence" value="ECO:0007669"/>
    <property type="project" value="TreeGrafter"/>
</dbReference>
<feature type="compositionally biased region" description="Basic residues" evidence="3">
    <location>
        <begin position="156"/>
        <end position="167"/>
    </location>
</feature>
<dbReference type="STRING" id="669874.A0A1E4U2R8"/>
<protein>
    <recommendedName>
        <fullName evidence="4">RRM domain-containing protein</fullName>
    </recommendedName>
</protein>
<dbReference type="InterPro" id="IPR035979">
    <property type="entry name" value="RBD_domain_sf"/>
</dbReference>
<feature type="compositionally biased region" description="Low complexity" evidence="3">
    <location>
        <begin position="126"/>
        <end position="143"/>
    </location>
</feature>
<feature type="domain" description="RRM" evidence="4">
    <location>
        <begin position="17"/>
        <end position="100"/>
    </location>
</feature>
<dbReference type="PANTHER" id="PTHR23003:SF54">
    <property type="entry name" value="REGULATOR OF RDNA TRANSCRIPTION PROTEIN 5"/>
    <property type="match status" value="1"/>
</dbReference>
<reference evidence="6" key="1">
    <citation type="submission" date="2016-05" db="EMBL/GenBank/DDBJ databases">
        <title>Comparative genomics of biotechnologically important yeasts.</title>
        <authorList>
            <consortium name="DOE Joint Genome Institute"/>
            <person name="Riley R."/>
            <person name="Haridas S."/>
            <person name="Wolfe K.H."/>
            <person name="Lopes M.R."/>
            <person name="Hittinger C.T."/>
            <person name="Goker M."/>
            <person name="Salamov A."/>
            <person name="Wisecaver J."/>
            <person name="Long T.M."/>
            <person name="Aerts A.L."/>
            <person name="Barry K."/>
            <person name="Choi C."/>
            <person name="Clum A."/>
            <person name="Coughlan A.Y."/>
            <person name="Deshpande S."/>
            <person name="Douglass A.P."/>
            <person name="Hanson S.J."/>
            <person name="Klenk H.-P."/>
            <person name="Labutti K."/>
            <person name="Lapidus A."/>
            <person name="Lindquist E."/>
            <person name="Lipzen A."/>
            <person name="Meier-Kolthoff J.P."/>
            <person name="Ohm R.A."/>
            <person name="Otillar R.P."/>
            <person name="Pangilinan J."/>
            <person name="Peng Y."/>
            <person name="Rokas A."/>
            <person name="Rosa C.A."/>
            <person name="Scheuner C."/>
            <person name="Sibirny A.A."/>
            <person name="Slot J.C."/>
            <person name="Stielow J.B."/>
            <person name="Sun H."/>
            <person name="Kurtzman C.P."/>
            <person name="Blackwell M."/>
            <person name="Grigoriev I.V."/>
            <person name="Jeffries T.W."/>
        </authorList>
    </citation>
    <scope>NUCLEOTIDE SEQUENCE [LARGE SCALE GENOMIC DNA]</scope>
    <source>
        <strain evidence="6">NRRL Y-2460</strain>
    </source>
</reference>
<dbReference type="InterPro" id="IPR050374">
    <property type="entry name" value="RRT5_SRSF_SR"/>
</dbReference>
<evidence type="ECO:0000256" key="3">
    <source>
        <dbReference type="SAM" id="MobiDB-lite"/>
    </source>
</evidence>
<dbReference type="GO" id="GO:0003729">
    <property type="term" value="F:mRNA binding"/>
    <property type="evidence" value="ECO:0007669"/>
    <property type="project" value="TreeGrafter"/>
</dbReference>
<dbReference type="GO" id="GO:0005634">
    <property type="term" value="C:nucleus"/>
    <property type="evidence" value="ECO:0007669"/>
    <property type="project" value="TreeGrafter"/>
</dbReference>
<dbReference type="EMBL" id="KV454011">
    <property type="protein sequence ID" value="ODV98303.1"/>
    <property type="molecule type" value="Genomic_DNA"/>
</dbReference>
<accession>A0A1E4U2R8</accession>
<dbReference type="SUPFAM" id="SSF54928">
    <property type="entry name" value="RNA-binding domain, RBD"/>
    <property type="match status" value="1"/>
</dbReference>
<name>A0A1E4U2R8_PACTA</name>
<keyword evidence="6" id="KW-1185">Reference proteome</keyword>
<evidence type="ECO:0000256" key="1">
    <source>
        <dbReference type="ARBA" id="ARBA00022884"/>
    </source>
</evidence>
<proteinExistence type="predicted"/>
<dbReference type="InterPro" id="IPR012677">
    <property type="entry name" value="Nucleotide-bd_a/b_plait_sf"/>
</dbReference>
<dbReference type="PANTHER" id="PTHR23003">
    <property type="entry name" value="RNA RECOGNITION MOTIF RRM DOMAIN CONTAINING PROTEIN"/>
    <property type="match status" value="1"/>
</dbReference>
<gene>
    <name evidence="5" type="ORF">PACTADRAFT_78689</name>
</gene>
<dbReference type="GO" id="GO:1990904">
    <property type="term" value="C:ribonucleoprotein complex"/>
    <property type="evidence" value="ECO:0007669"/>
    <property type="project" value="TreeGrafter"/>
</dbReference>
<dbReference type="Gene3D" id="3.30.70.330">
    <property type="match status" value="2"/>
</dbReference>